<keyword evidence="2" id="KW-1185">Reference proteome</keyword>
<proteinExistence type="predicted"/>
<gene>
    <name evidence="3" type="primary">LOC106172552</name>
</gene>
<dbReference type="RefSeq" id="XP_013408770.1">
    <property type="nucleotide sequence ID" value="XM_013553316.1"/>
</dbReference>
<name>A0A1S3JEC6_LINAN</name>
<reference evidence="3" key="1">
    <citation type="submission" date="2025-08" db="UniProtKB">
        <authorList>
            <consortium name="RefSeq"/>
        </authorList>
    </citation>
    <scope>IDENTIFICATION</scope>
    <source>
        <tissue evidence="3">Gonads</tissue>
    </source>
</reference>
<feature type="region of interest" description="Disordered" evidence="1">
    <location>
        <begin position="1"/>
        <end position="118"/>
    </location>
</feature>
<evidence type="ECO:0000313" key="3">
    <source>
        <dbReference type="RefSeq" id="XP_013408770.1"/>
    </source>
</evidence>
<protein>
    <submittedName>
        <fullName evidence="3">Uncharacterized protein LOC106172552</fullName>
    </submittedName>
</protein>
<accession>A0A1S3JEC6</accession>
<sequence length="118" mass="13210">MSFGVATRFETSEQGGKPAIFWQQQGAAASKKHKKFSYKQKAQPFPLRSKVQIEEDPPPPAHKFTQNKKHTLPTNEKAASKRSQSANKNKASELPRQKSTENAPEKEKPAPEKTVLLI</sequence>
<feature type="compositionally biased region" description="Basic and acidic residues" evidence="1">
    <location>
        <begin position="90"/>
        <end position="111"/>
    </location>
</feature>
<evidence type="ECO:0000313" key="2">
    <source>
        <dbReference type="Proteomes" id="UP000085678"/>
    </source>
</evidence>
<dbReference type="GeneID" id="106172552"/>
<dbReference type="KEGG" id="lak:106172552"/>
<organism evidence="2 3">
    <name type="scientific">Lingula anatina</name>
    <name type="common">Brachiopod</name>
    <name type="synonym">Lingula unguis</name>
    <dbReference type="NCBI Taxonomy" id="7574"/>
    <lineage>
        <taxon>Eukaryota</taxon>
        <taxon>Metazoa</taxon>
        <taxon>Spiralia</taxon>
        <taxon>Lophotrochozoa</taxon>
        <taxon>Brachiopoda</taxon>
        <taxon>Linguliformea</taxon>
        <taxon>Lingulata</taxon>
        <taxon>Lingulida</taxon>
        <taxon>Linguloidea</taxon>
        <taxon>Lingulidae</taxon>
        <taxon>Lingula</taxon>
    </lineage>
</organism>
<dbReference type="AlphaFoldDB" id="A0A1S3JEC6"/>
<evidence type="ECO:0000256" key="1">
    <source>
        <dbReference type="SAM" id="MobiDB-lite"/>
    </source>
</evidence>
<dbReference type="InParanoid" id="A0A1S3JEC6"/>
<dbReference type="Proteomes" id="UP000085678">
    <property type="component" value="Unplaced"/>
</dbReference>